<evidence type="ECO:0000259" key="8">
    <source>
        <dbReference type="Pfam" id="PF22770"/>
    </source>
</evidence>
<protein>
    <submittedName>
        <fullName evidence="9">Ribonucleases P/MRP protein subunit POP1</fullName>
    </submittedName>
</protein>
<dbReference type="PROSITE" id="PS00236">
    <property type="entry name" value="NEUROTR_ION_CHANNEL"/>
    <property type="match status" value="1"/>
</dbReference>
<reference evidence="9 10" key="1">
    <citation type="journal article" date="2019" name="Plant Biotechnol. J.">
        <title>The red bayberry genome and genetic basis of sex determination.</title>
        <authorList>
            <person name="Jia H.M."/>
            <person name="Jia H.J."/>
            <person name="Cai Q.L."/>
            <person name="Wang Y."/>
            <person name="Zhao H.B."/>
            <person name="Yang W.F."/>
            <person name="Wang G.Y."/>
            <person name="Li Y.H."/>
            <person name="Zhan D.L."/>
            <person name="Shen Y.T."/>
            <person name="Niu Q.F."/>
            <person name="Chang L."/>
            <person name="Qiu J."/>
            <person name="Zhao L."/>
            <person name="Xie H.B."/>
            <person name="Fu W.Y."/>
            <person name="Jin J."/>
            <person name="Li X.W."/>
            <person name="Jiao Y."/>
            <person name="Zhou C.C."/>
            <person name="Tu T."/>
            <person name="Chai C.Y."/>
            <person name="Gao J.L."/>
            <person name="Fan L.J."/>
            <person name="van de Weg E."/>
            <person name="Wang J.Y."/>
            <person name="Gao Z.S."/>
        </authorList>
    </citation>
    <scope>NUCLEOTIDE SEQUENCE [LARGE SCALE GENOMIC DNA]</scope>
    <source>
        <tissue evidence="9">Leaves</tissue>
    </source>
</reference>
<feature type="domain" description="POPLD" evidence="7">
    <location>
        <begin position="504"/>
        <end position="559"/>
    </location>
</feature>
<dbReference type="OrthoDB" id="442863at2759"/>
<evidence type="ECO:0000256" key="3">
    <source>
        <dbReference type="ARBA" id="ARBA00022694"/>
    </source>
</evidence>
<dbReference type="Pfam" id="PF06978">
    <property type="entry name" value="POP1_N"/>
    <property type="match status" value="1"/>
</dbReference>
<dbReference type="InterPro" id="IPR055079">
    <property type="entry name" value="POP1_C"/>
</dbReference>
<organism evidence="9 10">
    <name type="scientific">Morella rubra</name>
    <name type="common">Chinese bayberry</name>
    <dbReference type="NCBI Taxonomy" id="262757"/>
    <lineage>
        <taxon>Eukaryota</taxon>
        <taxon>Viridiplantae</taxon>
        <taxon>Streptophyta</taxon>
        <taxon>Embryophyta</taxon>
        <taxon>Tracheophyta</taxon>
        <taxon>Spermatophyta</taxon>
        <taxon>Magnoliopsida</taxon>
        <taxon>eudicotyledons</taxon>
        <taxon>Gunneridae</taxon>
        <taxon>Pentapetalae</taxon>
        <taxon>rosids</taxon>
        <taxon>fabids</taxon>
        <taxon>Fagales</taxon>
        <taxon>Myricaceae</taxon>
        <taxon>Morella</taxon>
    </lineage>
</organism>
<evidence type="ECO:0000313" key="9">
    <source>
        <dbReference type="EMBL" id="KAB1225561.1"/>
    </source>
</evidence>
<feature type="domain" description="POP1 C-terminal" evidence="8">
    <location>
        <begin position="758"/>
        <end position="845"/>
    </location>
</feature>
<gene>
    <name evidence="9" type="ORF">CJ030_MR1G002470</name>
</gene>
<dbReference type="GO" id="GO:0000172">
    <property type="term" value="C:ribonuclease MRP complex"/>
    <property type="evidence" value="ECO:0007669"/>
    <property type="project" value="InterPro"/>
</dbReference>
<accession>A0A6A1WK14</accession>
<sequence length="855" mass="95914">MATEGSKRSQASTTLPPRKINVKKFIESRGPELEALHSIVADRVDNNFRSQRNKRRRTTAYDNQVARTKHRRRQKVGGAVDEVNALAKDKEKNVSRRIRRRIELRKNPKTGFCSSGDGTKWLRTHVWHAKRFTMTKLWGFHLPLGLQGRGRGSRALLKWFKSGVLVHDASYHVAVQLEGAEASLMSVLKMVMVPSPSTLSEANLHSVTSGVIYGSAMLHHVGAPVSQPIAPVTYMWRPVHQQSRDTDDVQHSEEGCNKPESIECYSSFRQIWVWIHISALGEGFDALKFACQKEMDERGCLINCCSLEGQLAKLEVLGLRAFKHLQKILHPFTCPSKNSCQSSEHSPAECGNYSQFKKPSGLENEDNIGSHAILSLRVYDPRILPETRAADVPGSPTTGTLCVLKAEAKECAALAGISDKNKELPKLEGTFISHSNDDLWDISRGISPPVEESVLCMQRHHLRMDDFCLDVPNSGMLSTSTTHCSRSCPILLLKNNYQKGSLIGWSILLPLSWVKAFWAPLVSMGAHAIGLREKHWIACEMGLPFFPSDFPDCNAYSCFMGTEAAAFNKKLECCRLDVKPWKVPIVPPWDTVRLAFDKGPTRVGNGKAYNEEHMDERNSLSESSSGNCHISSSVHLGNSFDGVVARTHFELTDFLREIQGDLLLLFPQQAENKTSIFKIMKDESLFSLRQNDIGQFSRECKLCFLRILLHAYKEGVFEEGAVICAPQLSDISLLLSRPGHGEGGLQMPQSAVKSYFKEQSSAKWELQIPEAVAKESHRWPIGFVTTGFVRGSKKPVAVALCEAVLLARLREEQWRDMPTKRRKEIYVLVRNLRSSSYRLALATIVLEQHEDVEFI</sequence>
<dbReference type="PANTHER" id="PTHR22731:SF3">
    <property type="entry name" value="RIBONUCLEASES P_MRP PROTEIN SUBUNIT POP1"/>
    <property type="match status" value="1"/>
</dbReference>
<feature type="domain" description="Pop1 N-terminal" evidence="6">
    <location>
        <begin position="51"/>
        <end position="179"/>
    </location>
</feature>
<keyword evidence="4" id="KW-0472">Membrane</keyword>
<proteinExistence type="predicted"/>
<evidence type="ECO:0000259" key="7">
    <source>
        <dbReference type="Pfam" id="PF08170"/>
    </source>
</evidence>
<dbReference type="EMBL" id="RXIC02000019">
    <property type="protein sequence ID" value="KAB1225561.1"/>
    <property type="molecule type" value="Genomic_DNA"/>
</dbReference>
<evidence type="ECO:0000256" key="1">
    <source>
        <dbReference type="ARBA" id="ARBA00004123"/>
    </source>
</evidence>
<evidence type="ECO:0000256" key="2">
    <source>
        <dbReference type="ARBA" id="ARBA00004370"/>
    </source>
</evidence>
<dbReference type="GO" id="GO:0001682">
    <property type="term" value="P:tRNA 5'-leader removal"/>
    <property type="evidence" value="ECO:0007669"/>
    <property type="project" value="InterPro"/>
</dbReference>
<evidence type="ECO:0000313" key="10">
    <source>
        <dbReference type="Proteomes" id="UP000516437"/>
    </source>
</evidence>
<keyword evidence="3" id="KW-0819">tRNA processing</keyword>
<dbReference type="InterPro" id="IPR018000">
    <property type="entry name" value="Neurotransmitter_ion_chnl_CS"/>
</dbReference>
<comment type="caution">
    <text evidence="9">The sequence shown here is derived from an EMBL/GenBank/DDBJ whole genome shotgun (WGS) entry which is preliminary data.</text>
</comment>
<dbReference type="Pfam" id="PF08170">
    <property type="entry name" value="POPLD"/>
    <property type="match status" value="1"/>
</dbReference>
<dbReference type="InterPro" id="IPR009723">
    <property type="entry name" value="Pop1_N"/>
</dbReference>
<dbReference type="InterPro" id="IPR039182">
    <property type="entry name" value="Pop1"/>
</dbReference>
<keyword evidence="5" id="KW-0539">Nucleus</keyword>
<dbReference type="Proteomes" id="UP000516437">
    <property type="component" value="Chromosome 1"/>
</dbReference>
<evidence type="ECO:0000256" key="5">
    <source>
        <dbReference type="ARBA" id="ARBA00023242"/>
    </source>
</evidence>
<evidence type="ECO:0000256" key="4">
    <source>
        <dbReference type="ARBA" id="ARBA00023136"/>
    </source>
</evidence>
<dbReference type="GO" id="GO:0005655">
    <property type="term" value="C:nucleolar ribonuclease P complex"/>
    <property type="evidence" value="ECO:0007669"/>
    <property type="project" value="InterPro"/>
</dbReference>
<dbReference type="GO" id="GO:0016020">
    <property type="term" value="C:membrane"/>
    <property type="evidence" value="ECO:0007669"/>
    <property type="project" value="UniProtKB-SubCell"/>
</dbReference>
<dbReference type="PANTHER" id="PTHR22731">
    <property type="entry name" value="RIBONUCLEASES P/MRP PROTEIN SUBUNIT POP1"/>
    <property type="match status" value="1"/>
</dbReference>
<keyword evidence="10" id="KW-1185">Reference proteome</keyword>
<name>A0A6A1WK14_9ROSI</name>
<dbReference type="InterPro" id="IPR012590">
    <property type="entry name" value="POPLD_dom"/>
</dbReference>
<evidence type="ECO:0000259" key="6">
    <source>
        <dbReference type="Pfam" id="PF06978"/>
    </source>
</evidence>
<dbReference type="AlphaFoldDB" id="A0A6A1WK14"/>
<dbReference type="Pfam" id="PF22770">
    <property type="entry name" value="POP1_C"/>
    <property type="match status" value="1"/>
</dbReference>
<comment type="subcellular location">
    <subcellularLocation>
        <location evidence="2">Membrane</location>
    </subcellularLocation>
    <subcellularLocation>
        <location evidence="1">Nucleus</location>
    </subcellularLocation>
</comment>